<dbReference type="SUPFAM" id="SSF48008">
    <property type="entry name" value="GntR ligand-binding domain-like"/>
    <property type="match status" value="1"/>
</dbReference>
<dbReference type="InterPro" id="IPR036390">
    <property type="entry name" value="WH_DNA-bd_sf"/>
</dbReference>
<dbReference type="CDD" id="cd07377">
    <property type="entry name" value="WHTH_GntR"/>
    <property type="match status" value="1"/>
</dbReference>
<dbReference type="Gene3D" id="1.10.10.10">
    <property type="entry name" value="Winged helix-like DNA-binding domain superfamily/Winged helix DNA-binding domain"/>
    <property type="match status" value="1"/>
</dbReference>
<proteinExistence type="predicted"/>
<keyword evidence="1" id="KW-0805">Transcription regulation</keyword>
<dbReference type="KEGG" id="pus:CKA81_13065"/>
<dbReference type="SMART" id="SM00895">
    <property type="entry name" value="FCD"/>
    <property type="match status" value="1"/>
</dbReference>
<dbReference type="PROSITE" id="PS50949">
    <property type="entry name" value="HTH_GNTR"/>
    <property type="match status" value="1"/>
</dbReference>
<dbReference type="GO" id="GO:0003677">
    <property type="term" value="F:DNA binding"/>
    <property type="evidence" value="ECO:0007669"/>
    <property type="project" value="UniProtKB-KW"/>
</dbReference>
<keyword evidence="3" id="KW-0804">Transcription</keyword>
<dbReference type="InterPro" id="IPR000524">
    <property type="entry name" value="Tscrpt_reg_HTH_GntR"/>
</dbReference>
<dbReference type="PANTHER" id="PTHR43537:SF43">
    <property type="entry name" value="GNTR-FAMILY TRANSCRIPTIONAL REGULATOR"/>
    <property type="match status" value="1"/>
</dbReference>
<evidence type="ECO:0000256" key="2">
    <source>
        <dbReference type="ARBA" id="ARBA00023125"/>
    </source>
</evidence>
<dbReference type="InterPro" id="IPR008920">
    <property type="entry name" value="TF_FadR/GntR_C"/>
</dbReference>
<dbReference type="Proteomes" id="UP000283474">
    <property type="component" value="Chromosome"/>
</dbReference>
<protein>
    <recommendedName>
        <fullName evidence="4">HTH gntR-type domain-containing protein</fullName>
    </recommendedName>
</protein>
<dbReference type="InterPro" id="IPR011711">
    <property type="entry name" value="GntR_C"/>
</dbReference>
<dbReference type="GO" id="GO:0003700">
    <property type="term" value="F:DNA-binding transcription factor activity"/>
    <property type="evidence" value="ECO:0007669"/>
    <property type="project" value="InterPro"/>
</dbReference>
<dbReference type="EMBL" id="CP022987">
    <property type="protein sequence ID" value="QAA94665.1"/>
    <property type="molecule type" value="Genomic_DNA"/>
</dbReference>
<dbReference type="PANTHER" id="PTHR43537">
    <property type="entry name" value="TRANSCRIPTIONAL REGULATOR, GNTR FAMILY"/>
    <property type="match status" value="1"/>
</dbReference>
<dbReference type="SUPFAM" id="SSF46785">
    <property type="entry name" value="Winged helix' DNA-binding domain"/>
    <property type="match status" value="1"/>
</dbReference>
<gene>
    <name evidence="5" type="ORF">CKA81_13065</name>
</gene>
<evidence type="ECO:0000256" key="1">
    <source>
        <dbReference type="ARBA" id="ARBA00023015"/>
    </source>
</evidence>
<dbReference type="SMART" id="SM00345">
    <property type="entry name" value="HTH_GNTR"/>
    <property type="match status" value="1"/>
</dbReference>
<dbReference type="AlphaFoldDB" id="A0A410GEH5"/>
<evidence type="ECO:0000313" key="6">
    <source>
        <dbReference type="Proteomes" id="UP000283474"/>
    </source>
</evidence>
<name>A0A410GEH5_9BURK</name>
<evidence type="ECO:0000259" key="4">
    <source>
        <dbReference type="PROSITE" id="PS50949"/>
    </source>
</evidence>
<dbReference type="Pfam" id="PF00392">
    <property type="entry name" value="GntR"/>
    <property type="match status" value="1"/>
</dbReference>
<feature type="domain" description="HTH gntR-type" evidence="4">
    <location>
        <begin position="32"/>
        <end position="100"/>
    </location>
</feature>
<dbReference type="OrthoDB" id="9028214at2"/>
<keyword evidence="2" id="KW-0238">DNA-binding</keyword>
<organism evidence="5 6">
    <name type="scientific">Pollutimonas thiosulfatoxidans</name>
    <dbReference type="NCBI Taxonomy" id="2028345"/>
    <lineage>
        <taxon>Bacteria</taxon>
        <taxon>Pseudomonadati</taxon>
        <taxon>Pseudomonadota</taxon>
        <taxon>Betaproteobacteria</taxon>
        <taxon>Burkholderiales</taxon>
        <taxon>Alcaligenaceae</taxon>
        <taxon>Pollutimonas</taxon>
    </lineage>
</organism>
<reference evidence="5 6" key="1">
    <citation type="submission" date="2017-08" db="EMBL/GenBank/DDBJ databases">
        <authorList>
            <person name="Park S.-J."/>
            <person name="Kim H."/>
        </authorList>
    </citation>
    <scope>NUCLEOTIDE SEQUENCE [LARGE SCALE GENOMIC DNA]</scope>
    <source>
        <strain evidence="6">ye3</strain>
    </source>
</reference>
<accession>A0A410GEH5</accession>
<evidence type="ECO:0000313" key="5">
    <source>
        <dbReference type="EMBL" id="QAA94665.1"/>
    </source>
</evidence>
<keyword evidence="6" id="KW-1185">Reference proteome</keyword>
<dbReference type="Gene3D" id="1.20.120.530">
    <property type="entry name" value="GntR ligand-binding domain-like"/>
    <property type="match status" value="1"/>
</dbReference>
<evidence type="ECO:0000256" key="3">
    <source>
        <dbReference type="ARBA" id="ARBA00023163"/>
    </source>
</evidence>
<dbReference type="Pfam" id="PF07729">
    <property type="entry name" value="FCD"/>
    <property type="match status" value="1"/>
</dbReference>
<sequence>MCRSSLTSFPVSLNKSPMTESSLGLNGPIERVSVAEHVANHILNLIKTGGLTSGQKLPTERDLATNLQVSRPTVREALRGLQILGVINIRQGGGVYVSSLKPVDLLQPLHFFLSLSGENSANLHEARVIVEGGLAKHIIRTLEADPEAQVTVKQLRDSLNRQEKLVNDPLTFRIVDMEFHRLVRSLVRNPYLDRMSLSLYTLGAEYRRISWESSGVLSQSYADHILIVEALERRDEEGLRQALTKHMETVHDSMQFNSNQKQDVSDDK</sequence>
<dbReference type="InterPro" id="IPR036388">
    <property type="entry name" value="WH-like_DNA-bd_sf"/>
</dbReference>
<dbReference type="PRINTS" id="PR00035">
    <property type="entry name" value="HTHGNTR"/>
</dbReference>